<organism evidence="2 3">
    <name type="scientific">Puccinia striiformis</name>
    <dbReference type="NCBI Taxonomy" id="27350"/>
    <lineage>
        <taxon>Eukaryota</taxon>
        <taxon>Fungi</taxon>
        <taxon>Dikarya</taxon>
        <taxon>Basidiomycota</taxon>
        <taxon>Pucciniomycotina</taxon>
        <taxon>Pucciniomycetes</taxon>
        <taxon>Pucciniales</taxon>
        <taxon>Pucciniaceae</taxon>
        <taxon>Puccinia</taxon>
    </lineage>
</organism>
<keyword evidence="3" id="KW-1185">Reference proteome</keyword>
<evidence type="ECO:0000313" key="2">
    <source>
        <dbReference type="EMBL" id="POW05709.1"/>
    </source>
</evidence>
<gene>
    <name evidence="2" type="ORF">PSTT_09457</name>
</gene>
<dbReference type="Proteomes" id="UP000239156">
    <property type="component" value="Unassembled WGS sequence"/>
</dbReference>
<dbReference type="EMBL" id="PKSL01000095">
    <property type="protein sequence ID" value="POW05709.1"/>
    <property type="molecule type" value="Genomic_DNA"/>
</dbReference>
<comment type="caution">
    <text evidence="2">The sequence shown here is derived from an EMBL/GenBank/DDBJ whole genome shotgun (WGS) entry which is preliminary data.</text>
</comment>
<dbReference type="VEuPathDB" id="FungiDB:PSTT_09457"/>
<dbReference type="AlphaFoldDB" id="A0A2S4V850"/>
<name>A0A2S4V850_9BASI</name>
<accession>A0A2S4V850</accession>
<evidence type="ECO:0000256" key="1">
    <source>
        <dbReference type="SAM" id="MobiDB-lite"/>
    </source>
</evidence>
<evidence type="ECO:0000313" key="3">
    <source>
        <dbReference type="Proteomes" id="UP000239156"/>
    </source>
</evidence>
<reference evidence="2" key="1">
    <citation type="submission" date="2017-12" db="EMBL/GenBank/DDBJ databases">
        <title>Gene loss provides genomic basis for host adaptation in cereal stripe rust fungi.</title>
        <authorList>
            <person name="Xia C."/>
        </authorList>
    </citation>
    <scope>NUCLEOTIDE SEQUENCE [LARGE SCALE GENOMIC DNA]</scope>
    <source>
        <strain evidence="2">93-210</strain>
    </source>
</reference>
<feature type="region of interest" description="Disordered" evidence="1">
    <location>
        <begin position="1"/>
        <end position="50"/>
    </location>
</feature>
<protein>
    <submittedName>
        <fullName evidence="2">Uncharacterized protein</fullName>
    </submittedName>
</protein>
<proteinExistence type="predicted"/>
<sequence length="50" mass="5449">MFAWEAAEPNGESQGSKRPLVKTDKTISKAIKKPKKNKNTLPTPPPPPPP</sequence>